<dbReference type="InterPro" id="IPR017926">
    <property type="entry name" value="GATASE"/>
</dbReference>
<sequence length="281" mass="31822">MRVHFIVHESFEAPGAYETWAINQGHDVTYSRVYAGDRLPDDAVGIDFLIVMGGPQDPDTTLEECPHFNAKAEQALIASAVKTGKAVIGICLGSQLIGEALGAPFSHSPEKEIGKFPITLSEDGRKDEMFSHFGKTLEVGHWHNDMPGLTPEAKIIAYSEGCPRQIVAYSDRVFGFQCHMELTLDVVERLIAHSEKDLSRAAEYRFVDTPEALRAHDYSEMNQVLFAFWISWKHVTQQRKHNVMLGKLAIGFDFNVRSWHRADKLPDLKVRYEREAEVHNW</sequence>
<accession>A0A508ZV84</accession>
<dbReference type="Pfam" id="PF00117">
    <property type="entry name" value="GATase"/>
    <property type="match status" value="1"/>
</dbReference>
<dbReference type="InterPro" id="IPR044992">
    <property type="entry name" value="ChyE-like"/>
</dbReference>
<dbReference type="CDD" id="cd01741">
    <property type="entry name" value="GATase1_1"/>
    <property type="match status" value="1"/>
</dbReference>
<dbReference type="SUPFAM" id="SSF52317">
    <property type="entry name" value="Class I glutamine amidotransferase-like"/>
    <property type="match status" value="1"/>
</dbReference>
<dbReference type="NCBIfam" id="NF006098">
    <property type="entry name" value="PRK08250.1"/>
    <property type="match status" value="1"/>
</dbReference>
<dbReference type="EMBL" id="CABFNL010000002">
    <property type="protein sequence ID" value="VUA77907.1"/>
    <property type="molecule type" value="Genomic_DNA"/>
</dbReference>
<dbReference type="PROSITE" id="PS51273">
    <property type="entry name" value="GATASE_TYPE_1"/>
    <property type="match status" value="1"/>
</dbReference>
<dbReference type="PANTHER" id="PTHR42695">
    <property type="entry name" value="GLUTAMINE AMIDOTRANSFERASE YLR126C-RELATED"/>
    <property type="match status" value="1"/>
</dbReference>
<dbReference type="InterPro" id="IPR029062">
    <property type="entry name" value="Class_I_gatase-like"/>
</dbReference>
<dbReference type="Gene3D" id="3.40.50.880">
    <property type="match status" value="1"/>
</dbReference>
<gene>
    <name evidence="2" type="ORF">NCTC11678_02539</name>
</gene>
<protein>
    <submittedName>
        <fullName evidence="2">Glutamine amidotransferase class-I</fullName>
    </submittedName>
</protein>
<dbReference type="FunFam" id="3.40.50.880:FF:000033">
    <property type="entry name" value="Glutamine amidotransferase class-I"/>
    <property type="match status" value="1"/>
</dbReference>
<dbReference type="PANTHER" id="PTHR42695:SF5">
    <property type="entry name" value="GLUTAMINE AMIDOTRANSFERASE YLR126C-RELATED"/>
    <property type="match status" value="1"/>
</dbReference>
<dbReference type="GO" id="GO:0016740">
    <property type="term" value="F:transferase activity"/>
    <property type="evidence" value="ECO:0007669"/>
    <property type="project" value="UniProtKB-KW"/>
</dbReference>
<evidence type="ECO:0000313" key="2">
    <source>
        <dbReference type="EMBL" id="VUA77907.1"/>
    </source>
</evidence>
<keyword evidence="2" id="KW-0808">Transferase</keyword>
<keyword evidence="2" id="KW-0315">Glutamine amidotransferase</keyword>
<reference evidence="2" key="1">
    <citation type="submission" date="2018-06" db="EMBL/GenBank/DDBJ databases">
        <authorList>
            <consortium name="Pathogen Informatics"/>
        </authorList>
    </citation>
    <scope>NUCLEOTIDE SEQUENCE</scope>
    <source>
        <strain evidence="2">NCTC11678</strain>
    </source>
</reference>
<evidence type="ECO:0000259" key="1">
    <source>
        <dbReference type="Pfam" id="PF00117"/>
    </source>
</evidence>
<organism evidence="2">
    <name type="scientific">Klebsiella pneumoniae</name>
    <dbReference type="NCBI Taxonomy" id="573"/>
    <lineage>
        <taxon>Bacteria</taxon>
        <taxon>Pseudomonadati</taxon>
        <taxon>Pseudomonadota</taxon>
        <taxon>Gammaproteobacteria</taxon>
        <taxon>Enterobacterales</taxon>
        <taxon>Enterobacteriaceae</taxon>
        <taxon>Klebsiella/Raoultella group</taxon>
        <taxon>Klebsiella</taxon>
        <taxon>Klebsiella pneumoniae complex</taxon>
    </lineage>
</organism>
<name>A0A508ZV84_KLEPN</name>
<dbReference type="GO" id="GO:0005829">
    <property type="term" value="C:cytosol"/>
    <property type="evidence" value="ECO:0007669"/>
    <property type="project" value="TreeGrafter"/>
</dbReference>
<feature type="domain" description="Glutamine amidotransferase" evidence="1">
    <location>
        <begin position="43"/>
        <end position="184"/>
    </location>
</feature>
<proteinExistence type="predicted"/>
<dbReference type="AlphaFoldDB" id="A0A508ZV84"/>